<dbReference type="InterPro" id="IPR011051">
    <property type="entry name" value="RmlC_Cupin_sf"/>
</dbReference>
<gene>
    <name evidence="2" type="ORF">SDC9_142566</name>
</gene>
<reference evidence="2" key="1">
    <citation type="submission" date="2019-08" db="EMBL/GenBank/DDBJ databases">
        <authorList>
            <person name="Kucharzyk K."/>
            <person name="Murdoch R.W."/>
            <person name="Higgins S."/>
            <person name="Loffler F."/>
        </authorList>
    </citation>
    <scope>NUCLEOTIDE SEQUENCE</scope>
</reference>
<dbReference type="SUPFAM" id="SSF51182">
    <property type="entry name" value="RmlC-like cupins"/>
    <property type="match status" value="1"/>
</dbReference>
<dbReference type="Gene3D" id="2.60.120.10">
    <property type="entry name" value="Jelly Rolls"/>
    <property type="match status" value="1"/>
</dbReference>
<comment type="caution">
    <text evidence="2">The sequence shown here is derived from an EMBL/GenBank/DDBJ whole genome shotgun (WGS) entry which is preliminary data.</text>
</comment>
<proteinExistence type="predicted"/>
<evidence type="ECO:0000259" key="1">
    <source>
        <dbReference type="Pfam" id="PF19480"/>
    </source>
</evidence>
<dbReference type="AlphaFoldDB" id="A0A645E4B2"/>
<protein>
    <recommendedName>
        <fullName evidence="1">Cupin fold metalloprotein WbuC cupin domain-containing protein</fullName>
    </recommendedName>
</protein>
<dbReference type="InterPro" id="IPR027565">
    <property type="entry name" value="Cupin_WbuC"/>
</dbReference>
<sequence>MIIINNTLLDTITEKAQTSPRLRMNFNLHDSLDSPVQRLMNALEPGTELPIHRHRHTDETYIVLRGAIKVFLYNDDKTLKEQVLLNPCDGEYGINIPAGQFHTVEVLEKGTVIFEVKEGPYTPLRDGDTL</sequence>
<feature type="domain" description="Cupin fold metalloprotein WbuC cupin" evidence="1">
    <location>
        <begin position="4"/>
        <end position="85"/>
    </location>
</feature>
<organism evidence="2">
    <name type="scientific">bioreactor metagenome</name>
    <dbReference type="NCBI Taxonomy" id="1076179"/>
    <lineage>
        <taxon>unclassified sequences</taxon>
        <taxon>metagenomes</taxon>
        <taxon>ecological metagenomes</taxon>
    </lineage>
</organism>
<dbReference type="NCBIfam" id="TIGR04366">
    <property type="entry name" value="cupin_WbuC"/>
    <property type="match status" value="1"/>
</dbReference>
<accession>A0A645E4B2</accession>
<dbReference type="EMBL" id="VSSQ01041913">
    <property type="protein sequence ID" value="MPM95412.1"/>
    <property type="molecule type" value="Genomic_DNA"/>
</dbReference>
<dbReference type="InterPro" id="IPR014710">
    <property type="entry name" value="RmlC-like_jellyroll"/>
</dbReference>
<dbReference type="Pfam" id="PF19480">
    <property type="entry name" value="DUF6016"/>
    <property type="match status" value="1"/>
</dbReference>
<evidence type="ECO:0000313" key="2">
    <source>
        <dbReference type="EMBL" id="MPM95412.1"/>
    </source>
</evidence>
<dbReference type="InterPro" id="IPR046058">
    <property type="entry name" value="WbuC_cupin"/>
</dbReference>
<dbReference type="CDD" id="cd07005">
    <property type="entry name" value="cupin_WbuC-like"/>
    <property type="match status" value="1"/>
</dbReference>
<name>A0A645E4B2_9ZZZZ</name>